<organism evidence="1 2">
    <name type="scientific">Piptocephalis cylindrospora</name>
    <dbReference type="NCBI Taxonomy" id="1907219"/>
    <lineage>
        <taxon>Eukaryota</taxon>
        <taxon>Fungi</taxon>
        <taxon>Fungi incertae sedis</taxon>
        <taxon>Zoopagomycota</taxon>
        <taxon>Zoopagomycotina</taxon>
        <taxon>Zoopagomycetes</taxon>
        <taxon>Zoopagales</taxon>
        <taxon>Piptocephalidaceae</taxon>
        <taxon>Piptocephalis</taxon>
    </lineage>
</organism>
<dbReference type="InterPro" id="IPR036249">
    <property type="entry name" value="Thioredoxin-like_sf"/>
</dbReference>
<proteinExistence type="predicted"/>
<dbReference type="Proteomes" id="UP000267251">
    <property type="component" value="Unassembled WGS sequence"/>
</dbReference>
<dbReference type="EMBL" id="KZ988606">
    <property type="protein sequence ID" value="RKP11869.1"/>
    <property type="molecule type" value="Genomic_DNA"/>
</dbReference>
<keyword evidence="2" id="KW-1185">Reference proteome</keyword>
<reference evidence="1" key="1">
    <citation type="submission" date="2018-06" db="EMBL/GenBank/DDBJ databases">
        <title>Leveraging single-cell genomics to expand the Fungal Tree of Life.</title>
        <authorList>
            <consortium name="DOE Joint Genome Institute"/>
            <person name="Ahrendt S.R."/>
            <person name="Quandt C.A."/>
            <person name="Ciobanu D."/>
            <person name="Clum A."/>
            <person name="Salamov A."/>
            <person name="Andreopoulos B."/>
            <person name="Cheng J.-F."/>
            <person name="Woyke T."/>
            <person name="Pelin A."/>
            <person name="Henrissat B."/>
            <person name="Reynolds N."/>
            <person name="Benny G.L."/>
            <person name="Smith M.E."/>
            <person name="James T.Y."/>
            <person name="Grigoriev I.V."/>
        </authorList>
    </citation>
    <scope>NUCLEOTIDE SEQUENCE</scope>
    <source>
        <strain evidence="1">RSA 2659</strain>
    </source>
</reference>
<dbReference type="AlphaFoldDB" id="A0A4V1IXQ4"/>
<dbReference type="SUPFAM" id="SSF52833">
    <property type="entry name" value="Thioredoxin-like"/>
    <property type="match status" value="1"/>
</dbReference>
<evidence type="ECO:0000313" key="1">
    <source>
        <dbReference type="EMBL" id="RKP11869.1"/>
    </source>
</evidence>
<dbReference type="PANTHER" id="PTHR31902">
    <property type="entry name" value="ACTIN PATCHES DISTAL PROTEIN 1"/>
    <property type="match status" value="1"/>
</dbReference>
<dbReference type="InterPro" id="IPR009737">
    <property type="entry name" value="Aim32/Apd1-like"/>
</dbReference>
<feature type="non-terminal residue" evidence="1">
    <location>
        <position position="105"/>
    </location>
</feature>
<dbReference type="CDD" id="cd03062">
    <property type="entry name" value="TRX_Fd_Sucrase"/>
    <property type="match status" value="1"/>
</dbReference>
<dbReference type="Pfam" id="PF06999">
    <property type="entry name" value="Suc_Fer-like"/>
    <property type="match status" value="1"/>
</dbReference>
<evidence type="ECO:0000313" key="2">
    <source>
        <dbReference type="Proteomes" id="UP000267251"/>
    </source>
</evidence>
<sequence length="105" mass="11940">YIFVCTHGERDCRCGEKGGKFHEALEHAVNQDTQIDGVSDVHVHRISHIGGHKYAANAILYPNGDWYGHLQVGQEYELLETLQKGQGMKEHWRGRIGLDKKEQEA</sequence>
<dbReference type="Gene3D" id="3.40.30.10">
    <property type="entry name" value="Glutaredoxin"/>
    <property type="match status" value="1"/>
</dbReference>
<dbReference type="OrthoDB" id="10253744at2759"/>
<protein>
    <submittedName>
        <fullName evidence="1">Sucraseferredoxin-like protein</fullName>
    </submittedName>
</protein>
<feature type="non-terminal residue" evidence="1">
    <location>
        <position position="1"/>
    </location>
</feature>
<name>A0A4V1IXQ4_9FUNG</name>
<accession>A0A4V1IXQ4</accession>
<gene>
    <name evidence="1" type="ORF">BJ684DRAFT_1255</name>
</gene>